<dbReference type="Proteomes" id="UP000260025">
    <property type="component" value="Unassembled WGS sequence"/>
</dbReference>
<sequence>MLIITTNERMFHIVLYLLTIFRRLHKGGKRCFQKSLYAKRQPLRGDCDGKLFSFVKNCTISIDKVKN</sequence>
<gene>
    <name evidence="1" type="ORF">DXA38_21285</name>
</gene>
<comment type="caution">
    <text evidence="1">The sequence shown here is derived from an EMBL/GenBank/DDBJ whole genome shotgun (WGS) entry which is preliminary data.</text>
</comment>
<proteinExistence type="predicted"/>
<dbReference type="AlphaFoldDB" id="A0A3E2VEI5"/>
<dbReference type="EMBL" id="QVEV01000061">
    <property type="protein sequence ID" value="RGC09032.1"/>
    <property type="molecule type" value="Genomic_DNA"/>
</dbReference>
<reference evidence="1" key="1">
    <citation type="submission" date="2018-08" db="EMBL/GenBank/DDBJ databases">
        <title>A genome reference for cultivated species of the human gut microbiota.</title>
        <authorList>
            <person name="Zou Y."/>
            <person name="Xue W."/>
            <person name="Luo G."/>
        </authorList>
    </citation>
    <scope>NUCLEOTIDE SEQUENCE [LARGE SCALE GENOMIC DNA]</scope>
    <source>
        <strain evidence="1">OF01-2LB</strain>
    </source>
</reference>
<organism evidence="1">
    <name type="scientific">Clostridium innocuum</name>
    <dbReference type="NCBI Taxonomy" id="1522"/>
    <lineage>
        <taxon>Bacteria</taxon>
        <taxon>Bacillati</taxon>
        <taxon>Bacillota</taxon>
        <taxon>Clostridia</taxon>
        <taxon>Eubacteriales</taxon>
        <taxon>Clostridiaceae</taxon>
        <taxon>Clostridium</taxon>
    </lineage>
</organism>
<accession>A0A3E2VEI5</accession>
<evidence type="ECO:0000313" key="1">
    <source>
        <dbReference type="EMBL" id="RGC09032.1"/>
    </source>
</evidence>
<name>A0A3E2VEI5_CLOIN</name>
<protein>
    <submittedName>
        <fullName evidence="1">Uncharacterized protein</fullName>
    </submittedName>
</protein>